<organism evidence="1 2">
    <name type="scientific">Actinomadura violacea</name>
    <dbReference type="NCBI Taxonomy" id="2819934"/>
    <lineage>
        <taxon>Bacteria</taxon>
        <taxon>Bacillati</taxon>
        <taxon>Actinomycetota</taxon>
        <taxon>Actinomycetes</taxon>
        <taxon>Streptosporangiales</taxon>
        <taxon>Thermomonosporaceae</taxon>
        <taxon>Actinomadura</taxon>
    </lineage>
</organism>
<accession>A0ABS3RNS6</accession>
<protein>
    <submittedName>
        <fullName evidence="1">DUF2255 family protein</fullName>
    </submittedName>
</protein>
<dbReference type="InterPro" id="IPR016888">
    <property type="entry name" value="UCP028498"/>
</dbReference>
<dbReference type="Proteomes" id="UP000680206">
    <property type="component" value="Unassembled WGS sequence"/>
</dbReference>
<proteinExistence type="predicted"/>
<dbReference type="RefSeq" id="WP_208240341.1">
    <property type="nucleotide sequence ID" value="NZ_JAGEPF010000007.1"/>
</dbReference>
<comment type="caution">
    <text evidence="1">The sequence shown here is derived from an EMBL/GenBank/DDBJ whole genome shotgun (WGS) entry which is preliminary data.</text>
</comment>
<evidence type="ECO:0000313" key="1">
    <source>
        <dbReference type="EMBL" id="MBO2458366.1"/>
    </source>
</evidence>
<evidence type="ECO:0000313" key="2">
    <source>
        <dbReference type="Proteomes" id="UP000680206"/>
    </source>
</evidence>
<sequence>MNDWTGKELETIAGTDELEIAPNRDDGGLREPTPIWVVGDGDGLYVRSYRGGDGAWYRAARATGHGRISSGGVTKDVDFADAAGDPDLNARLDAAYRAKYGGYPSQYVDPMVTDTARATTLKLVPR</sequence>
<reference evidence="1 2" key="1">
    <citation type="submission" date="2021-03" db="EMBL/GenBank/DDBJ databases">
        <title>Actinomadura violae sp. nov., isolated from lichen in Thailand.</title>
        <authorList>
            <person name="Kanchanasin P."/>
            <person name="Saeng-In P."/>
            <person name="Phongsopitanun W."/>
            <person name="Yuki M."/>
            <person name="Kudo T."/>
            <person name="Ohkuma M."/>
            <person name="Tanasupawat S."/>
        </authorList>
    </citation>
    <scope>NUCLEOTIDE SEQUENCE [LARGE SCALE GENOMIC DNA]</scope>
    <source>
        <strain evidence="1 2">LCR2-06</strain>
    </source>
</reference>
<name>A0ABS3RNS6_9ACTN</name>
<dbReference type="Pfam" id="PF10012">
    <property type="entry name" value="DUF2255"/>
    <property type="match status" value="1"/>
</dbReference>
<keyword evidence="2" id="KW-1185">Reference proteome</keyword>
<dbReference type="EMBL" id="JAGEPF010000007">
    <property type="protein sequence ID" value="MBO2458366.1"/>
    <property type="molecule type" value="Genomic_DNA"/>
</dbReference>
<gene>
    <name evidence="1" type="ORF">J4709_12395</name>
</gene>